<dbReference type="EMBL" id="JAFBFC010000001">
    <property type="protein sequence ID" value="MBM7701620.1"/>
    <property type="molecule type" value="Genomic_DNA"/>
</dbReference>
<dbReference type="EC" id="1.4.1.13" evidence="3"/>
<sequence>MSSSLKDQVTLQHVVKNFDEVHKGLSNRDALEEANRCLYCYDAPCITACPTSIDIPSFIKKIASGNLKGSARTIMTANPVGASCARVCPTEELCEGACVLNHSTKPIMIGNLQRYATDWAIKNHQVLFEKGESNGKKVAIVGAGPAGLSTARELALLGYSVTIFEAEKEAGGLNTYGIVSFRLPKDISYWEVNQVRSLDVEIKTNTRVGKDVAPKQLLEEFDAVVLAVGMANVPNLGIEGENLEGVYDAIEFVKSTKTNELTTDFVGKRVVVIGAGNTAIDGATCSVRLGAENVKILYRRTAEEMTAYDFEYEFAKQDGVEFRWLTAPKRIIGDENGKVTEIECVKMQLGEPDSDGRRRPVEVKGSEFTLEVDAVIKAIGQERHLPLIDQFELEHDGGVIKINKETFQTSNLNVFSCGDAIFGKGQGEAMVVTAAQQGKETARAIHQQLTPEIVETV</sequence>
<organism evidence="3 4">
    <name type="scientific">Priestia iocasae</name>
    <dbReference type="NCBI Taxonomy" id="2291674"/>
    <lineage>
        <taxon>Bacteria</taxon>
        <taxon>Bacillati</taxon>
        <taxon>Bacillota</taxon>
        <taxon>Bacilli</taxon>
        <taxon>Bacillales</taxon>
        <taxon>Bacillaceae</taxon>
        <taxon>Priestia</taxon>
    </lineage>
</organism>
<evidence type="ECO:0000313" key="4">
    <source>
        <dbReference type="Proteomes" id="UP000809829"/>
    </source>
</evidence>
<keyword evidence="3" id="KW-0560">Oxidoreductase</keyword>
<dbReference type="PANTHER" id="PTHR42783">
    <property type="entry name" value="GLUTAMATE SYNTHASE [NADPH] SMALL CHAIN"/>
    <property type="match status" value="1"/>
</dbReference>
<accession>A0ABS2QQ85</accession>
<dbReference type="InterPro" id="IPR023753">
    <property type="entry name" value="FAD/NAD-binding_dom"/>
</dbReference>
<dbReference type="EC" id="1.4.1.14" evidence="3"/>
<dbReference type="InterPro" id="IPR028261">
    <property type="entry name" value="DPD_II"/>
</dbReference>
<dbReference type="SUPFAM" id="SSF51971">
    <property type="entry name" value="Nucleotide-binding domain"/>
    <property type="match status" value="1"/>
</dbReference>
<evidence type="ECO:0000259" key="1">
    <source>
        <dbReference type="Pfam" id="PF07992"/>
    </source>
</evidence>
<evidence type="ECO:0000313" key="3">
    <source>
        <dbReference type="EMBL" id="MBM7701620.1"/>
    </source>
</evidence>
<dbReference type="PRINTS" id="PR00419">
    <property type="entry name" value="ADXRDTASE"/>
</dbReference>
<dbReference type="Pfam" id="PF14691">
    <property type="entry name" value="Fer4_20"/>
    <property type="match status" value="1"/>
</dbReference>
<name>A0ABS2QQ85_9BACI</name>
<dbReference type="PANTHER" id="PTHR42783:SF3">
    <property type="entry name" value="GLUTAMATE SYNTHASE [NADPH] SMALL CHAIN-RELATED"/>
    <property type="match status" value="1"/>
</dbReference>
<gene>
    <name evidence="3" type="ORF">JOC83_000446</name>
</gene>
<dbReference type="SUPFAM" id="SSF46548">
    <property type="entry name" value="alpha-helical ferredoxin"/>
    <property type="match status" value="1"/>
</dbReference>
<dbReference type="Gene3D" id="1.10.1060.10">
    <property type="entry name" value="Alpha-helical ferredoxin"/>
    <property type="match status" value="1"/>
</dbReference>
<comment type="caution">
    <text evidence="3">The sequence shown here is derived from an EMBL/GenBank/DDBJ whole genome shotgun (WGS) entry which is preliminary data.</text>
</comment>
<dbReference type="InterPro" id="IPR036188">
    <property type="entry name" value="FAD/NAD-bd_sf"/>
</dbReference>
<dbReference type="Gene3D" id="3.50.50.60">
    <property type="entry name" value="FAD/NAD(P)-binding domain"/>
    <property type="match status" value="2"/>
</dbReference>
<reference evidence="3 4" key="1">
    <citation type="submission" date="2021-01" db="EMBL/GenBank/DDBJ databases">
        <title>Genomic Encyclopedia of Type Strains, Phase IV (KMG-IV): sequencing the most valuable type-strain genomes for metagenomic binning, comparative biology and taxonomic classification.</title>
        <authorList>
            <person name="Goeker M."/>
        </authorList>
    </citation>
    <scope>NUCLEOTIDE SEQUENCE [LARGE SCALE GENOMIC DNA]</scope>
    <source>
        <strain evidence="3 4">DSM 104297</strain>
    </source>
</reference>
<dbReference type="InterPro" id="IPR009051">
    <property type="entry name" value="Helical_ferredxn"/>
</dbReference>
<dbReference type="Pfam" id="PF07992">
    <property type="entry name" value="Pyr_redox_2"/>
    <property type="match status" value="1"/>
</dbReference>
<evidence type="ECO:0000259" key="2">
    <source>
        <dbReference type="Pfam" id="PF14691"/>
    </source>
</evidence>
<dbReference type="GO" id="GO:0004355">
    <property type="term" value="F:glutamate synthase (NADPH) activity"/>
    <property type="evidence" value="ECO:0007669"/>
    <property type="project" value="UniProtKB-EC"/>
</dbReference>
<feature type="domain" description="FAD/NAD(P)-binding" evidence="1">
    <location>
        <begin position="136"/>
        <end position="437"/>
    </location>
</feature>
<proteinExistence type="predicted"/>
<dbReference type="RefSeq" id="WP_205183141.1">
    <property type="nucleotide sequence ID" value="NZ_JAFBFC010000001.1"/>
</dbReference>
<dbReference type="GO" id="GO:0016040">
    <property type="term" value="F:glutamate synthase (NADH) activity"/>
    <property type="evidence" value="ECO:0007669"/>
    <property type="project" value="UniProtKB-EC"/>
</dbReference>
<dbReference type="Proteomes" id="UP000809829">
    <property type="component" value="Unassembled WGS sequence"/>
</dbReference>
<feature type="domain" description="Dihydroprymidine dehydrogenase" evidence="2">
    <location>
        <begin position="15"/>
        <end position="123"/>
    </location>
</feature>
<protein>
    <submittedName>
        <fullName evidence="3">Glutamate synthase (NADPH/NADH) small chain</fullName>
        <ecNumber evidence="3">1.4.1.13</ecNumber>
        <ecNumber evidence="3">1.4.1.14</ecNumber>
    </submittedName>
</protein>
<keyword evidence="4" id="KW-1185">Reference proteome</keyword>